<dbReference type="Pfam" id="PF07746">
    <property type="entry name" value="LigA"/>
    <property type="match status" value="1"/>
</dbReference>
<dbReference type="Proteomes" id="UP000076276">
    <property type="component" value="Unassembled WGS sequence"/>
</dbReference>
<sequence length="119" mass="14197">MNPQLEGIEKLAGTYIFDVRVCNKRLNINRFFWKMISAEWRQRFYDDPSALMQEAKLTEYEQELVLDQNWIGLIQHGVNFFVLEKFARVVKKTNLEIYAHMRGVSYDEFMQTRNVPNAT</sequence>
<evidence type="ECO:0000313" key="3">
    <source>
        <dbReference type="Proteomes" id="UP000076276"/>
    </source>
</evidence>
<dbReference type="STRING" id="1806892.AZH43_08345"/>
<evidence type="ECO:0000313" key="2">
    <source>
        <dbReference type="EMBL" id="KYQ72851.1"/>
    </source>
</evidence>
<dbReference type="NCBIfam" id="NF009919">
    <property type="entry name" value="PRK13379.1"/>
    <property type="match status" value="1"/>
</dbReference>
<dbReference type="SUPFAM" id="SSF48076">
    <property type="entry name" value="LigA subunit of an aromatic-ring-opening dioxygenase LigAB"/>
    <property type="match status" value="1"/>
</dbReference>
<dbReference type="Gene3D" id="1.10.700.10">
    <property type="entry name" value="Dioxygenase LigAB, LigA subunit"/>
    <property type="match status" value="1"/>
</dbReference>
<name>A0A151Y486_9GAMM</name>
<accession>A0A151Y486</accession>
<evidence type="ECO:0000259" key="1">
    <source>
        <dbReference type="Pfam" id="PF07746"/>
    </source>
</evidence>
<dbReference type="InterPro" id="IPR011986">
    <property type="entry name" value="Xdiol_dOase_LigA"/>
</dbReference>
<gene>
    <name evidence="2" type="ORF">AZH43_08345</name>
</gene>
<keyword evidence="2" id="KW-0223">Dioxygenase</keyword>
<comment type="caution">
    <text evidence="2">The sequence shown here is derived from an EMBL/GenBank/DDBJ whole genome shotgun (WGS) entry which is preliminary data.</text>
</comment>
<dbReference type="OrthoDB" id="8685817at2"/>
<organism evidence="2 3">
    <name type="scientific">Acinetobacter pragensis</name>
    <dbReference type="NCBI Taxonomy" id="1806892"/>
    <lineage>
        <taxon>Bacteria</taxon>
        <taxon>Pseudomonadati</taxon>
        <taxon>Pseudomonadota</taxon>
        <taxon>Gammaproteobacteria</taxon>
        <taxon>Moraxellales</taxon>
        <taxon>Moraxellaceae</taxon>
        <taxon>Acinetobacter</taxon>
    </lineage>
</organism>
<keyword evidence="3" id="KW-1185">Reference proteome</keyword>
<protein>
    <submittedName>
        <fullName evidence="2">Protocatechuate 3,4-dioxygenase</fullName>
    </submittedName>
</protein>
<reference evidence="2 3" key="1">
    <citation type="submission" date="2016-03" db="EMBL/GenBank/DDBJ databases">
        <title>Acinetobacter genomospecies 28 strain ANC 4149.</title>
        <authorList>
            <person name="Radolfova-Krizova L."/>
            <person name="Nemec A."/>
        </authorList>
    </citation>
    <scope>NUCLEOTIDE SEQUENCE [LARGE SCALE GENOMIC DNA]</scope>
    <source>
        <strain evidence="2 3">ANC 4149</strain>
    </source>
</reference>
<dbReference type="RefSeq" id="WP_067667264.1">
    <property type="nucleotide sequence ID" value="NZ_CBCSIK010000002.1"/>
</dbReference>
<dbReference type="GO" id="GO:0051213">
    <property type="term" value="F:dioxygenase activity"/>
    <property type="evidence" value="ECO:0007669"/>
    <property type="project" value="UniProtKB-KW"/>
</dbReference>
<dbReference type="InterPro" id="IPR036622">
    <property type="entry name" value="LigA_sf"/>
</dbReference>
<feature type="domain" description="Extradiol ring-cleavage dioxygenase LigAB LigA subunit" evidence="1">
    <location>
        <begin position="28"/>
        <end position="114"/>
    </location>
</feature>
<proteinExistence type="predicted"/>
<dbReference type="AlphaFoldDB" id="A0A151Y486"/>
<keyword evidence="2" id="KW-0560">Oxidoreductase</keyword>
<dbReference type="EMBL" id="LUAW01000013">
    <property type="protein sequence ID" value="KYQ72851.1"/>
    <property type="molecule type" value="Genomic_DNA"/>
</dbReference>